<reference evidence="1 2" key="1">
    <citation type="submission" date="2019-11" db="EMBL/GenBank/DDBJ databases">
        <title>Whole genome sequence of Oryza granulata.</title>
        <authorList>
            <person name="Li W."/>
        </authorList>
    </citation>
    <scope>NUCLEOTIDE SEQUENCE [LARGE SCALE GENOMIC DNA]</scope>
    <source>
        <strain evidence="2">cv. Menghai</strain>
        <tissue evidence="1">Leaf</tissue>
    </source>
</reference>
<evidence type="ECO:0000313" key="2">
    <source>
        <dbReference type="Proteomes" id="UP000479710"/>
    </source>
</evidence>
<keyword evidence="2" id="KW-1185">Reference proteome</keyword>
<comment type="caution">
    <text evidence="1">The sequence shown here is derived from an EMBL/GenBank/DDBJ whole genome shotgun (WGS) entry which is preliminary data.</text>
</comment>
<dbReference type="Proteomes" id="UP000479710">
    <property type="component" value="Unassembled WGS sequence"/>
</dbReference>
<evidence type="ECO:0000313" key="1">
    <source>
        <dbReference type="EMBL" id="KAF0896820.1"/>
    </source>
</evidence>
<proteinExistence type="predicted"/>
<protein>
    <submittedName>
        <fullName evidence="1">Uncharacterized protein</fullName>
    </submittedName>
</protein>
<dbReference type="AlphaFoldDB" id="A0A6G1C9H7"/>
<organism evidence="1 2">
    <name type="scientific">Oryza meyeriana var. granulata</name>
    <dbReference type="NCBI Taxonomy" id="110450"/>
    <lineage>
        <taxon>Eukaryota</taxon>
        <taxon>Viridiplantae</taxon>
        <taxon>Streptophyta</taxon>
        <taxon>Embryophyta</taxon>
        <taxon>Tracheophyta</taxon>
        <taxon>Spermatophyta</taxon>
        <taxon>Magnoliopsida</taxon>
        <taxon>Liliopsida</taxon>
        <taxon>Poales</taxon>
        <taxon>Poaceae</taxon>
        <taxon>BOP clade</taxon>
        <taxon>Oryzoideae</taxon>
        <taxon>Oryzeae</taxon>
        <taxon>Oryzinae</taxon>
        <taxon>Oryza</taxon>
        <taxon>Oryza meyeriana</taxon>
    </lineage>
</organism>
<accession>A0A6G1C9H7</accession>
<sequence>MAVDVFSSWGLANGQCTPPLLHSDTTAWPFLRLGHLAERARLMSRWVTSRRGCAVADGPRKTKTA</sequence>
<gene>
    <name evidence="1" type="ORF">E2562_028117</name>
</gene>
<dbReference type="EMBL" id="SPHZ02000010">
    <property type="protein sequence ID" value="KAF0896820.1"/>
    <property type="molecule type" value="Genomic_DNA"/>
</dbReference>
<name>A0A6G1C9H7_9ORYZ</name>